<sequence length="307" mass="32213">MTPASTHDLITACLPTDGRTLVLGGPPALLDAVRARSATAELWEGGPAEGSFDAVIVAQPLVEITDPAARVQELAGALGPEGRLVLVAPTTSHAAARLGLALDPPSPEELSRAAAVAWPATRDLLGCAGLHVWWDLPVTAPLLRGSGVDDADVSADVLAAIGSEPDARIDAVVVVAGVRPAPPEDRALLTALVGELAELRASAAEDHRRLTELSRGAEHASRAIDEAAQLRAEVAKLRLELDAATADATVRADYVAELEDQLSRLEDRLARGFVRLGARADAAMLRHERLGRVHALGGRLLRMIRGR</sequence>
<organism evidence="2 3">
    <name type="scientific">Actinomarinicola tropica</name>
    <dbReference type="NCBI Taxonomy" id="2789776"/>
    <lineage>
        <taxon>Bacteria</taxon>
        <taxon>Bacillati</taxon>
        <taxon>Actinomycetota</taxon>
        <taxon>Acidimicrobiia</taxon>
        <taxon>Acidimicrobiales</taxon>
        <taxon>Iamiaceae</taxon>
        <taxon>Actinomarinicola</taxon>
    </lineage>
</organism>
<evidence type="ECO:0000256" key="1">
    <source>
        <dbReference type="SAM" id="Coils"/>
    </source>
</evidence>
<protein>
    <submittedName>
        <fullName evidence="2">Uncharacterized protein</fullName>
    </submittedName>
</protein>
<keyword evidence="1" id="KW-0175">Coiled coil</keyword>
<dbReference type="AlphaFoldDB" id="A0A5Q2RN63"/>
<dbReference type="Proteomes" id="UP000334019">
    <property type="component" value="Chromosome"/>
</dbReference>
<dbReference type="InterPro" id="IPR029063">
    <property type="entry name" value="SAM-dependent_MTases_sf"/>
</dbReference>
<evidence type="ECO:0000313" key="2">
    <source>
        <dbReference type="EMBL" id="QGG95846.1"/>
    </source>
</evidence>
<dbReference type="SUPFAM" id="SSF53335">
    <property type="entry name" value="S-adenosyl-L-methionine-dependent methyltransferases"/>
    <property type="match status" value="1"/>
</dbReference>
<dbReference type="RefSeq" id="WP_153759952.1">
    <property type="nucleotide sequence ID" value="NZ_CP045851.1"/>
</dbReference>
<keyword evidence="3" id="KW-1185">Reference proteome</keyword>
<dbReference type="KEGG" id="atq:GH723_12470"/>
<proteinExistence type="predicted"/>
<dbReference type="Gene3D" id="3.40.50.150">
    <property type="entry name" value="Vaccinia Virus protein VP39"/>
    <property type="match status" value="1"/>
</dbReference>
<reference evidence="2 3" key="1">
    <citation type="submission" date="2019-11" db="EMBL/GenBank/DDBJ databases">
        <authorList>
            <person name="He Y."/>
        </authorList>
    </citation>
    <scope>NUCLEOTIDE SEQUENCE [LARGE SCALE GENOMIC DNA]</scope>
    <source>
        <strain evidence="2 3">SCSIO 58843</strain>
    </source>
</reference>
<accession>A0A5Q2RN63</accession>
<feature type="coiled-coil region" evidence="1">
    <location>
        <begin position="220"/>
        <end position="275"/>
    </location>
</feature>
<dbReference type="EMBL" id="CP045851">
    <property type="protein sequence ID" value="QGG95846.1"/>
    <property type="molecule type" value="Genomic_DNA"/>
</dbReference>
<evidence type="ECO:0000313" key="3">
    <source>
        <dbReference type="Proteomes" id="UP000334019"/>
    </source>
</evidence>
<gene>
    <name evidence="2" type="ORF">GH723_12470</name>
</gene>
<name>A0A5Q2RN63_9ACTN</name>